<dbReference type="EMBL" id="JAANQT010001319">
    <property type="protein sequence ID" value="KAG1305637.1"/>
    <property type="molecule type" value="Genomic_DNA"/>
</dbReference>
<keyword evidence="7" id="KW-1185">Reference proteome</keyword>
<keyword evidence="3" id="KW-0539">Nucleus</keyword>
<feature type="domain" description="Chromo" evidence="5">
    <location>
        <begin position="257"/>
        <end position="318"/>
    </location>
</feature>
<organism evidence="6 7">
    <name type="scientific">Rhizopus oryzae</name>
    <name type="common">Mucormycosis agent</name>
    <name type="synonym">Rhizopus arrhizus var. delemar</name>
    <dbReference type="NCBI Taxonomy" id="64495"/>
    <lineage>
        <taxon>Eukaryota</taxon>
        <taxon>Fungi</taxon>
        <taxon>Fungi incertae sedis</taxon>
        <taxon>Mucoromycota</taxon>
        <taxon>Mucoromycotina</taxon>
        <taxon>Mucoromycetes</taxon>
        <taxon>Mucorales</taxon>
        <taxon>Mucorineae</taxon>
        <taxon>Rhizopodaceae</taxon>
        <taxon>Rhizopus</taxon>
    </lineage>
</organism>
<dbReference type="GO" id="GO:0000785">
    <property type="term" value="C:chromatin"/>
    <property type="evidence" value="ECO:0007669"/>
    <property type="project" value="TreeGrafter"/>
</dbReference>
<evidence type="ECO:0000256" key="3">
    <source>
        <dbReference type="ARBA" id="ARBA00023242"/>
    </source>
</evidence>
<dbReference type="GO" id="GO:0140658">
    <property type="term" value="F:ATP-dependent chromatin remodeler activity"/>
    <property type="evidence" value="ECO:0007669"/>
    <property type="project" value="TreeGrafter"/>
</dbReference>
<gene>
    <name evidence="6" type="ORF">G6F64_008223</name>
</gene>
<dbReference type="SUPFAM" id="SSF54160">
    <property type="entry name" value="Chromo domain-like"/>
    <property type="match status" value="1"/>
</dbReference>
<comment type="caution">
    <text evidence="6">The sequence shown here is derived from an EMBL/GenBank/DDBJ whole genome shotgun (WGS) entry which is preliminary data.</text>
</comment>
<dbReference type="Pfam" id="PF23615">
    <property type="entry name" value="Chromo_MIT1"/>
    <property type="match status" value="1"/>
</dbReference>
<keyword evidence="1" id="KW-0547">Nucleotide-binding</keyword>
<dbReference type="InterPro" id="IPR000953">
    <property type="entry name" value="Chromo/chromo_shadow_dom"/>
</dbReference>
<sequence>MSATGKISYCVQFLNNETASIPACQLQKICHKLVEDFELDRFKQSTVNNDRRRSKRLTKRSDSSSDETSSSESDDSDDDQQLSSFTTTRSGRIQTMPKSYQQEFHTKLNTKKDRKEKYRSVPFYSDDFIKRHSIHCFRCYKTGYPNGSRNDTFEVSCGPTRQRTRLLLCQTCSLSCHNNCLPALNDHCFDTQTSHYTCVKCKNKTFDCVGCQKNIDKTNDKVFFRCKSCFRPYHPHCINNDLYEEGDCHDCATFKDRQPQSILAQRKDSENREELLIKWKDESFRHVNWVSASWIQALYTTLYTYYKKKRDDEDSEPKKGRYFPIEWTMIERILNVEWKDKNKQQVKRVFAVFKDTDYGDAIWDEPPAEDEPELFAAYKLALERYIRATKVKPPQKMKQLIADIRRLANAEKYESHELKAQPRYIEGGVLMQHQLEALK</sequence>
<dbReference type="AlphaFoldDB" id="A0A9P7BPT7"/>
<feature type="region of interest" description="Disordered" evidence="4">
    <location>
        <begin position="48"/>
        <end position="113"/>
    </location>
</feature>
<dbReference type="GO" id="GO:0016887">
    <property type="term" value="F:ATP hydrolysis activity"/>
    <property type="evidence" value="ECO:0007669"/>
    <property type="project" value="TreeGrafter"/>
</dbReference>
<dbReference type="GO" id="GO:0005634">
    <property type="term" value="C:nucleus"/>
    <property type="evidence" value="ECO:0007669"/>
    <property type="project" value="TreeGrafter"/>
</dbReference>
<dbReference type="GO" id="GO:0003677">
    <property type="term" value="F:DNA binding"/>
    <property type="evidence" value="ECO:0007669"/>
    <property type="project" value="TreeGrafter"/>
</dbReference>
<name>A0A9P7BPT7_RHIOR</name>
<dbReference type="InterPro" id="IPR016197">
    <property type="entry name" value="Chromo-like_dom_sf"/>
</dbReference>
<reference evidence="6" key="1">
    <citation type="journal article" date="2020" name="Microb. Genom.">
        <title>Genetic diversity of clinical and environmental Mucorales isolates obtained from an investigation of mucormycosis cases among solid organ transplant recipients.</title>
        <authorList>
            <person name="Nguyen M.H."/>
            <person name="Kaul D."/>
            <person name="Muto C."/>
            <person name="Cheng S.J."/>
            <person name="Richter R.A."/>
            <person name="Bruno V.M."/>
            <person name="Liu G."/>
            <person name="Beyhan S."/>
            <person name="Sundermann A.J."/>
            <person name="Mounaud S."/>
            <person name="Pasculle A.W."/>
            <person name="Nierman W.C."/>
            <person name="Driscoll E."/>
            <person name="Cumbie R."/>
            <person name="Clancy C.J."/>
            <person name="Dupont C.L."/>
        </authorList>
    </citation>
    <scope>NUCLEOTIDE SEQUENCE</scope>
    <source>
        <strain evidence="6">GL11</strain>
    </source>
</reference>
<evidence type="ECO:0000256" key="4">
    <source>
        <dbReference type="SAM" id="MobiDB-lite"/>
    </source>
</evidence>
<keyword evidence="2" id="KW-0067">ATP-binding</keyword>
<dbReference type="Proteomes" id="UP000716291">
    <property type="component" value="Unassembled WGS sequence"/>
</dbReference>
<dbReference type="GO" id="GO:0003682">
    <property type="term" value="F:chromatin binding"/>
    <property type="evidence" value="ECO:0007669"/>
    <property type="project" value="TreeGrafter"/>
</dbReference>
<accession>A0A9P7BPT7</accession>
<dbReference type="PROSITE" id="PS50013">
    <property type="entry name" value="CHROMO_2"/>
    <property type="match status" value="1"/>
</dbReference>
<feature type="compositionally biased region" description="Basic and acidic residues" evidence="4">
    <location>
        <begin position="104"/>
        <end position="113"/>
    </location>
</feature>
<evidence type="ECO:0000256" key="1">
    <source>
        <dbReference type="ARBA" id="ARBA00022741"/>
    </source>
</evidence>
<feature type="compositionally biased region" description="Polar residues" evidence="4">
    <location>
        <begin position="85"/>
        <end position="103"/>
    </location>
</feature>
<dbReference type="GO" id="GO:0005524">
    <property type="term" value="F:ATP binding"/>
    <property type="evidence" value="ECO:0007669"/>
    <property type="project" value="UniProtKB-KW"/>
</dbReference>
<evidence type="ECO:0000313" key="6">
    <source>
        <dbReference type="EMBL" id="KAG1305637.1"/>
    </source>
</evidence>
<dbReference type="InterPro" id="IPR056616">
    <property type="entry name" value="Chromo_MIT1"/>
</dbReference>
<dbReference type="PANTHER" id="PTHR45623:SF17">
    <property type="entry name" value="CHROMODOMAIN-HELICASE-DNA-BINDING PROTEIN 3-RELATED"/>
    <property type="match status" value="1"/>
</dbReference>
<dbReference type="GO" id="GO:0042393">
    <property type="term" value="F:histone binding"/>
    <property type="evidence" value="ECO:0007669"/>
    <property type="project" value="TreeGrafter"/>
</dbReference>
<dbReference type="PANTHER" id="PTHR45623">
    <property type="entry name" value="CHROMODOMAIN-HELICASE-DNA-BINDING PROTEIN 3-RELATED-RELATED"/>
    <property type="match status" value="1"/>
</dbReference>
<proteinExistence type="predicted"/>
<evidence type="ECO:0000256" key="2">
    <source>
        <dbReference type="ARBA" id="ARBA00022840"/>
    </source>
</evidence>
<protein>
    <recommendedName>
        <fullName evidence="5">Chromo domain-containing protein</fullName>
    </recommendedName>
</protein>
<evidence type="ECO:0000313" key="7">
    <source>
        <dbReference type="Proteomes" id="UP000716291"/>
    </source>
</evidence>
<evidence type="ECO:0000259" key="5">
    <source>
        <dbReference type="PROSITE" id="PS50013"/>
    </source>
</evidence>